<dbReference type="PANTHER" id="PTHR45867:SF3">
    <property type="entry name" value="ACID PHOSPHATASE TYPE 7"/>
    <property type="match status" value="1"/>
</dbReference>
<dbReference type="Pfam" id="PF00149">
    <property type="entry name" value="Metallophos"/>
    <property type="match status" value="1"/>
</dbReference>
<evidence type="ECO:0000313" key="4">
    <source>
        <dbReference type="Proteomes" id="UP001164733"/>
    </source>
</evidence>
<dbReference type="GO" id="GO:0046872">
    <property type="term" value="F:metal ion binding"/>
    <property type="evidence" value="ECO:0007669"/>
    <property type="project" value="InterPro"/>
</dbReference>
<accession>A0AA47EI78</accession>
<dbReference type="AlphaFoldDB" id="A0AA47EI78"/>
<dbReference type="PANTHER" id="PTHR45867">
    <property type="entry name" value="PURPLE ACID PHOSPHATASE"/>
    <property type="match status" value="1"/>
</dbReference>
<dbReference type="InterPro" id="IPR015914">
    <property type="entry name" value="PAPs_N"/>
</dbReference>
<feature type="domain" description="Purple acid phosphatase N-terminal" evidence="2">
    <location>
        <begin position="50"/>
        <end position="153"/>
    </location>
</feature>
<organism evidence="3 4">
    <name type="scientific">Clostridium estertheticum</name>
    <dbReference type="NCBI Taxonomy" id="238834"/>
    <lineage>
        <taxon>Bacteria</taxon>
        <taxon>Bacillati</taxon>
        <taxon>Bacillota</taxon>
        <taxon>Clostridia</taxon>
        <taxon>Eubacteriales</taxon>
        <taxon>Clostridiaceae</taxon>
        <taxon>Clostridium</taxon>
    </lineage>
</organism>
<evidence type="ECO:0000259" key="2">
    <source>
        <dbReference type="Pfam" id="PF16656"/>
    </source>
</evidence>
<dbReference type="Proteomes" id="UP001164733">
    <property type="component" value="Chromosome"/>
</dbReference>
<dbReference type="RefSeq" id="WP_216123909.1">
    <property type="nucleotide sequence ID" value="NZ_CP086239.1"/>
</dbReference>
<name>A0AA47EI78_9CLOT</name>
<dbReference type="Pfam" id="PF16656">
    <property type="entry name" value="Pur_ac_phosph_N"/>
    <property type="match status" value="1"/>
</dbReference>
<gene>
    <name evidence="3" type="ORF">LL038_24620</name>
</gene>
<evidence type="ECO:0000259" key="1">
    <source>
        <dbReference type="Pfam" id="PF00149"/>
    </source>
</evidence>
<proteinExistence type="predicted"/>
<dbReference type="InterPro" id="IPR004843">
    <property type="entry name" value="Calcineurin-like_PHP"/>
</dbReference>
<feature type="domain" description="Calcineurin-like phosphoesterase" evidence="1">
    <location>
        <begin position="188"/>
        <end position="369"/>
    </location>
</feature>
<protein>
    <submittedName>
        <fullName evidence="3">Metallophosphoesterase family protein</fullName>
    </submittedName>
</protein>
<dbReference type="EMBL" id="CP086239">
    <property type="protein sequence ID" value="WAG60659.1"/>
    <property type="molecule type" value="Genomic_DNA"/>
</dbReference>
<evidence type="ECO:0000313" key="3">
    <source>
        <dbReference type="EMBL" id="WAG60659.1"/>
    </source>
</evidence>
<sequence length="506" mass="54699">MKFFDKKVLSLFVSIGVSFGLGNGVNTVAFAAINGVATVDQAAPIGNITKVMVTFLKDSTTEKGFTWYTSRKSIASDLQVVEQTSNNPLPNFTKAINIVGSCAIPSNKTDVATPTGTTTSKLEYLHKAEATGLKANTTYFYRVGDASLGLWSAGTFQTASISGAFSYIDIADPQAKEYGEGLLAASTFKKALDTVPDSKFIQISGDLVDKGNVEYEWDWLFNNIGQKFLNTTIAPIAGNHDEYKGSFTDHFDLTPAAGSDISTGVYYSYNYSNAHFVMLNCNETAENGLSIGNNNLTPAQIAWLKKDITDAKAAGSKWVIVNMHKGPYSTSNHATDIDLAGSGGARKTLAPIFAKLGVDLVLQGHDHIYARSKPIKADSTAVTETLKTESFQGHNVNYEQNPGAPVYLIPGTAGPKVYYKNKSIVSDPNANGYDPKFYGLFDKADENHAAIYGAAAVDLSRPERSNIQNFESVTVDANKLSVISYEIDQNRNSKAPYIIDMFGIEK</sequence>
<dbReference type="GO" id="GO:0003993">
    <property type="term" value="F:acid phosphatase activity"/>
    <property type="evidence" value="ECO:0007669"/>
    <property type="project" value="InterPro"/>
</dbReference>
<reference evidence="3" key="1">
    <citation type="submission" date="2021-11" db="EMBL/GenBank/DDBJ databases">
        <title>Clostridia strains as spoilage organisms.</title>
        <authorList>
            <person name="Wambui J."/>
            <person name="Stevens M.J.A."/>
            <person name="Stephan R."/>
        </authorList>
    </citation>
    <scope>NUCLEOTIDE SEQUENCE</scope>
    <source>
        <strain evidence="3">CF009</strain>
    </source>
</reference>